<dbReference type="Proteomes" id="UP000242687">
    <property type="component" value="Unassembled WGS sequence"/>
</dbReference>
<feature type="chain" id="PRO_5014154064" description="PepSY-like beta-lactamase-inhibitor" evidence="1">
    <location>
        <begin position="21"/>
        <end position="155"/>
    </location>
</feature>
<keyword evidence="1" id="KW-0732">Signal</keyword>
<evidence type="ECO:0000256" key="1">
    <source>
        <dbReference type="SAM" id="SignalP"/>
    </source>
</evidence>
<proteinExistence type="predicted"/>
<dbReference type="AlphaFoldDB" id="A0A2H9VV47"/>
<comment type="caution">
    <text evidence="2">The sequence shown here is derived from an EMBL/GenBank/DDBJ whole genome shotgun (WGS) entry which is preliminary data.</text>
</comment>
<feature type="signal peptide" evidence="1">
    <location>
        <begin position="1"/>
        <end position="20"/>
    </location>
</feature>
<keyword evidence="3" id="KW-1185">Reference proteome</keyword>
<name>A0A2H9VV47_9SPHI</name>
<protein>
    <recommendedName>
        <fullName evidence="4">PepSY-like beta-lactamase-inhibitor</fullName>
    </recommendedName>
</protein>
<accession>A0A2H9VV47</accession>
<sequence length="155" mass="17157">MKKLFITAAIAAMFSVNAFADGGKKAKAEGEKNVSYSALNKFAVDYDNASNVVWTVTPNCQKVDFVLEGAKYTAFYDLDGEYLGRTQEVALSALPESSRKEVTAKYADYTVSHVIKYETNTVEPLVYFVDLLKGDKEIVLKATPNQNLAFFQAIK</sequence>
<evidence type="ECO:0000313" key="2">
    <source>
        <dbReference type="EMBL" id="PJJ84700.1"/>
    </source>
</evidence>
<dbReference type="Gene3D" id="3.10.450.360">
    <property type="match status" value="1"/>
</dbReference>
<evidence type="ECO:0000313" key="3">
    <source>
        <dbReference type="Proteomes" id="UP000242687"/>
    </source>
</evidence>
<organism evidence="2 3">
    <name type="scientific">Mucilaginibacter auburnensis</name>
    <dbReference type="NCBI Taxonomy" id="1457233"/>
    <lineage>
        <taxon>Bacteria</taxon>
        <taxon>Pseudomonadati</taxon>
        <taxon>Bacteroidota</taxon>
        <taxon>Sphingobacteriia</taxon>
        <taxon>Sphingobacteriales</taxon>
        <taxon>Sphingobacteriaceae</taxon>
        <taxon>Mucilaginibacter</taxon>
    </lineage>
</organism>
<dbReference type="EMBL" id="PGFJ01000001">
    <property type="protein sequence ID" value="PJJ84700.1"/>
    <property type="molecule type" value="Genomic_DNA"/>
</dbReference>
<gene>
    <name evidence="2" type="ORF">CLV57_1721</name>
</gene>
<dbReference type="SUPFAM" id="SSF160574">
    <property type="entry name" value="BT0923-like"/>
    <property type="match status" value="1"/>
</dbReference>
<evidence type="ECO:0008006" key="4">
    <source>
        <dbReference type="Google" id="ProtNLM"/>
    </source>
</evidence>
<reference evidence="2 3" key="1">
    <citation type="submission" date="2017-11" db="EMBL/GenBank/DDBJ databases">
        <title>Genomic Encyclopedia of Archaeal and Bacterial Type Strains, Phase II (KMG-II): From Individual Species to Whole Genera.</title>
        <authorList>
            <person name="Goeker M."/>
        </authorList>
    </citation>
    <scope>NUCLEOTIDE SEQUENCE [LARGE SCALE GENOMIC DNA]</scope>
    <source>
        <strain evidence="2 3">DSM 28175</strain>
    </source>
</reference>